<evidence type="ECO:0000313" key="2">
    <source>
        <dbReference type="EMBL" id="QDZ40724.1"/>
    </source>
</evidence>
<dbReference type="PANTHER" id="PTHR42188">
    <property type="entry name" value="23S RRNA-SPECIFIC ENDONUCLEASE VAPC20"/>
    <property type="match status" value="1"/>
</dbReference>
<dbReference type="GO" id="GO:0016075">
    <property type="term" value="P:rRNA catabolic process"/>
    <property type="evidence" value="ECO:0007669"/>
    <property type="project" value="TreeGrafter"/>
</dbReference>
<sequence length="136" mass="15904">MAGSEIIIDTSALIAFLVSSETHHQTAKNYIFKHPHQKWIILETVFNETVTWIRTRVSSQSSVEVGKVLRTEHHYVHISDQDEENIWKTFCKYDDKKWSYTDCSLLVMAHRLQVFEVFTFDKHIYQMSGLGIICVP</sequence>
<dbReference type="InterPro" id="IPR002716">
    <property type="entry name" value="PIN_dom"/>
</dbReference>
<dbReference type="PANTHER" id="PTHR42188:SF1">
    <property type="entry name" value="23S RRNA-SPECIFIC ENDONUCLEASE VAPC20"/>
    <property type="match status" value="1"/>
</dbReference>
<dbReference type="Gene3D" id="3.40.50.1010">
    <property type="entry name" value="5'-nuclease"/>
    <property type="match status" value="1"/>
</dbReference>
<accession>A0A5B8NNT0</accession>
<organism evidence="2 3">
    <name type="scientific">Euhalothece natronophila Z-M001</name>
    <dbReference type="NCBI Taxonomy" id="522448"/>
    <lineage>
        <taxon>Bacteria</taxon>
        <taxon>Bacillati</taxon>
        <taxon>Cyanobacteriota</taxon>
        <taxon>Cyanophyceae</taxon>
        <taxon>Oscillatoriophycideae</taxon>
        <taxon>Chroococcales</taxon>
        <taxon>Halothecacae</taxon>
        <taxon>Halothece cluster</taxon>
        <taxon>Euhalothece</taxon>
    </lineage>
</organism>
<dbReference type="InterPro" id="IPR029060">
    <property type="entry name" value="PIN-like_dom_sf"/>
</dbReference>
<evidence type="ECO:0000259" key="1">
    <source>
        <dbReference type="Pfam" id="PF01850"/>
    </source>
</evidence>
<dbReference type="InterPro" id="IPR039018">
    <property type="entry name" value="VapC20-like"/>
</dbReference>
<dbReference type="KEGG" id="enn:FRE64_12645"/>
<name>A0A5B8NNT0_9CHRO</name>
<dbReference type="Proteomes" id="UP000318453">
    <property type="component" value="Chromosome"/>
</dbReference>
<dbReference type="RefSeq" id="WP_146296569.1">
    <property type="nucleotide sequence ID" value="NZ_CP042326.1"/>
</dbReference>
<dbReference type="OrthoDB" id="164456at2"/>
<protein>
    <submittedName>
        <fullName evidence="2">PIN domain-containing protein</fullName>
    </submittedName>
</protein>
<evidence type="ECO:0000313" key="3">
    <source>
        <dbReference type="Proteomes" id="UP000318453"/>
    </source>
</evidence>
<feature type="domain" description="PIN" evidence="1">
    <location>
        <begin position="6"/>
        <end position="128"/>
    </location>
</feature>
<keyword evidence="3" id="KW-1185">Reference proteome</keyword>
<dbReference type="AlphaFoldDB" id="A0A5B8NNT0"/>
<dbReference type="Pfam" id="PF01850">
    <property type="entry name" value="PIN"/>
    <property type="match status" value="1"/>
</dbReference>
<dbReference type="SUPFAM" id="SSF88723">
    <property type="entry name" value="PIN domain-like"/>
    <property type="match status" value="1"/>
</dbReference>
<dbReference type="EMBL" id="CP042326">
    <property type="protein sequence ID" value="QDZ40724.1"/>
    <property type="molecule type" value="Genomic_DNA"/>
</dbReference>
<proteinExistence type="predicted"/>
<reference evidence="2" key="1">
    <citation type="submission" date="2019-08" db="EMBL/GenBank/DDBJ databases">
        <title>Carotenoids and Carotenoid Binding Proteins in the Halophilic Cyanobacterium Euhalothece sp. ZM00.</title>
        <authorList>
            <person name="Cho S.M."/>
            <person name="Song J.Y."/>
            <person name="Park Y.-I."/>
        </authorList>
    </citation>
    <scope>NUCLEOTIDE SEQUENCE [LARGE SCALE GENOMIC DNA]</scope>
    <source>
        <strain evidence="2">Z-M001</strain>
    </source>
</reference>
<dbReference type="GO" id="GO:0004521">
    <property type="term" value="F:RNA endonuclease activity"/>
    <property type="evidence" value="ECO:0007669"/>
    <property type="project" value="InterPro"/>
</dbReference>
<gene>
    <name evidence="2" type="ORF">FRE64_12645</name>
</gene>